<feature type="compositionally biased region" description="Low complexity" evidence="1">
    <location>
        <begin position="60"/>
        <end position="80"/>
    </location>
</feature>
<accession>A0A8S3C708</accession>
<dbReference type="Proteomes" id="UP000681967">
    <property type="component" value="Unassembled WGS sequence"/>
</dbReference>
<name>A0A8S3C708_9BILA</name>
<feature type="region of interest" description="Disordered" evidence="1">
    <location>
        <begin position="54"/>
        <end position="80"/>
    </location>
</feature>
<dbReference type="Proteomes" id="UP000681720">
    <property type="component" value="Unassembled WGS sequence"/>
</dbReference>
<evidence type="ECO:0000313" key="2">
    <source>
        <dbReference type="EMBL" id="CAF4451387.1"/>
    </source>
</evidence>
<dbReference type="EMBL" id="CAJOBH010066622">
    <property type="protein sequence ID" value="CAF4451387.1"/>
    <property type="molecule type" value="Genomic_DNA"/>
</dbReference>
<comment type="caution">
    <text evidence="3">The sequence shown here is derived from an EMBL/GenBank/DDBJ whole genome shotgun (WGS) entry which is preliminary data.</text>
</comment>
<organism evidence="3 4">
    <name type="scientific">Rotaria magnacalcarata</name>
    <dbReference type="NCBI Taxonomy" id="392030"/>
    <lineage>
        <taxon>Eukaryota</taxon>
        <taxon>Metazoa</taxon>
        <taxon>Spiralia</taxon>
        <taxon>Gnathifera</taxon>
        <taxon>Rotifera</taxon>
        <taxon>Eurotatoria</taxon>
        <taxon>Bdelloidea</taxon>
        <taxon>Philodinida</taxon>
        <taxon>Philodinidae</taxon>
        <taxon>Rotaria</taxon>
    </lineage>
</organism>
<feature type="non-terminal residue" evidence="3">
    <location>
        <position position="80"/>
    </location>
</feature>
<gene>
    <name evidence="2" type="ORF">BYL167_LOCUS33775</name>
    <name evidence="3" type="ORF">GIL414_LOCUS51627</name>
</gene>
<evidence type="ECO:0000256" key="1">
    <source>
        <dbReference type="SAM" id="MobiDB-lite"/>
    </source>
</evidence>
<dbReference type="AlphaFoldDB" id="A0A8S3C708"/>
<evidence type="ECO:0000313" key="4">
    <source>
        <dbReference type="Proteomes" id="UP000681720"/>
    </source>
</evidence>
<proteinExistence type="predicted"/>
<reference evidence="3" key="1">
    <citation type="submission" date="2021-02" db="EMBL/GenBank/DDBJ databases">
        <authorList>
            <person name="Nowell W R."/>
        </authorList>
    </citation>
    <scope>NUCLEOTIDE SEQUENCE</scope>
</reference>
<dbReference type="EMBL" id="CAJOBJ010174892">
    <property type="protein sequence ID" value="CAF4896976.1"/>
    <property type="molecule type" value="Genomic_DNA"/>
</dbReference>
<sequence length="80" mass="9304">YTGQLVWAVNPQLNKRPQWQAATVKRNLGSMVYEVQLENGKTWKRHQNQLRSRCELTDQSSDLDSLPEDLLNNNDQPIKP</sequence>
<evidence type="ECO:0000313" key="3">
    <source>
        <dbReference type="EMBL" id="CAF4896976.1"/>
    </source>
</evidence>
<protein>
    <submittedName>
        <fullName evidence="3">Uncharacterized protein</fullName>
    </submittedName>
</protein>
<feature type="non-terminal residue" evidence="3">
    <location>
        <position position="1"/>
    </location>
</feature>